<dbReference type="PROSITE" id="PS51379">
    <property type="entry name" value="4FE4S_FER_2"/>
    <property type="match status" value="2"/>
</dbReference>
<keyword evidence="7" id="KW-1185">Reference proteome</keyword>
<dbReference type="InterPro" id="IPR017900">
    <property type="entry name" value="4Fe4S_Fe_S_CS"/>
</dbReference>
<dbReference type="Proteomes" id="UP000199068">
    <property type="component" value="Unassembled WGS sequence"/>
</dbReference>
<dbReference type="EMBL" id="FNGW01000002">
    <property type="protein sequence ID" value="SDL60122.1"/>
    <property type="molecule type" value="Genomic_DNA"/>
</dbReference>
<dbReference type="GO" id="GO:0046872">
    <property type="term" value="F:metal ion binding"/>
    <property type="evidence" value="ECO:0007669"/>
    <property type="project" value="UniProtKB-KW"/>
</dbReference>
<dbReference type="STRING" id="1121325.SAMN04515677_102508"/>
<feature type="domain" description="4Fe-4S ferredoxin-type" evidence="5">
    <location>
        <begin position="4"/>
        <end position="33"/>
    </location>
</feature>
<evidence type="ECO:0000313" key="6">
    <source>
        <dbReference type="EMBL" id="SDL60122.1"/>
    </source>
</evidence>
<evidence type="ECO:0000259" key="5">
    <source>
        <dbReference type="PROSITE" id="PS51379"/>
    </source>
</evidence>
<reference evidence="6 7" key="1">
    <citation type="submission" date="2016-10" db="EMBL/GenBank/DDBJ databases">
        <authorList>
            <person name="de Groot N.N."/>
        </authorList>
    </citation>
    <scope>NUCLEOTIDE SEQUENCE [LARGE SCALE GENOMIC DNA]</scope>
    <source>
        <strain evidence="6 7">DSM 797</strain>
    </source>
</reference>
<sequence>MLKKKAIVDKNYCVACGACAKVCPLGIINIEQGVFAKVNLDKCVGCSKCAKTCPASVIEIQKIEVN</sequence>
<name>A0A1G9LDT6_9FIRM</name>
<dbReference type="PANTHER" id="PTHR43687">
    <property type="entry name" value="ADENYLYLSULFATE REDUCTASE, BETA SUBUNIT"/>
    <property type="match status" value="1"/>
</dbReference>
<dbReference type="AlphaFoldDB" id="A0A1G9LDT6"/>
<dbReference type="PANTHER" id="PTHR43687:SF1">
    <property type="entry name" value="FERREDOXIN III"/>
    <property type="match status" value="1"/>
</dbReference>
<evidence type="ECO:0000256" key="1">
    <source>
        <dbReference type="ARBA" id="ARBA00022485"/>
    </source>
</evidence>
<dbReference type="GO" id="GO:0051539">
    <property type="term" value="F:4 iron, 4 sulfur cluster binding"/>
    <property type="evidence" value="ECO:0007669"/>
    <property type="project" value="UniProtKB-KW"/>
</dbReference>
<dbReference type="Gene3D" id="3.30.70.20">
    <property type="match status" value="1"/>
</dbReference>
<evidence type="ECO:0000313" key="7">
    <source>
        <dbReference type="Proteomes" id="UP000199068"/>
    </source>
</evidence>
<keyword evidence="2" id="KW-0479">Metal-binding</keyword>
<dbReference type="Pfam" id="PF14697">
    <property type="entry name" value="Fer4_21"/>
    <property type="match status" value="1"/>
</dbReference>
<accession>A0A1G9LDT6</accession>
<keyword evidence="1" id="KW-0004">4Fe-4S</keyword>
<feature type="domain" description="4Fe-4S ferredoxin-type" evidence="5">
    <location>
        <begin position="34"/>
        <end position="63"/>
    </location>
</feature>
<evidence type="ECO:0000256" key="2">
    <source>
        <dbReference type="ARBA" id="ARBA00022723"/>
    </source>
</evidence>
<protein>
    <submittedName>
        <fullName evidence="6">4Fe-4S dicluster domain-containing protein</fullName>
    </submittedName>
</protein>
<dbReference type="Gene3D" id="3.30.70.3270">
    <property type="match status" value="1"/>
</dbReference>
<dbReference type="InterPro" id="IPR050572">
    <property type="entry name" value="Fe-S_Ferredoxin"/>
</dbReference>
<evidence type="ECO:0000256" key="3">
    <source>
        <dbReference type="ARBA" id="ARBA00023004"/>
    </source>
</evidence>
<dbReference type="PROSITE" id="PS00198">
    <property type="entry name" value="4FE4S_FER_1"/>
    <property type="match status" value="2"/>
</dbReference>
<keyword evidence="4" id="KW-0411">Iron-sulfur</keyword>
<gene>
    <name evidence="6" type="ORF">SAMN04515677_102508</name>
</gene>
<dbReference type="SUPFAM" id="SSF54862">
    <property type="entry name" value="4Fe-4S ferredoxins"/>
    <property type="match status" value="1"/>
</dbReference>
<keyword evidence="3" id="KW-0408">Iron</keyword>
<proteinExistence type="predicted"/>
<evidence type="ECO:0000256" key="4">
    <source>
        <dbReference type="ARBA" id="ARBA00023014"/>
    </source>
</evidence>
<dbReference type="RefSeq" id="WP_092724666.1">
    <property type="nucleotide sequence ID" value="NZ_FNGW01000002.1"/>
</dbReference>
<dbReference type="InterPro" id="IPR017896">
    <property type="entry name" value="4Fe4S_Fe-S-bd"/>
</dbReference>
<organism evidence="6 7">
    <name type="scientific">Romboutsia lituseburensis DSM 797</name>
    <dbReference type="NCBI Taxonomy" id="1121325"/>
    <lineage>
        <taxon>Bacteria</taxon>
        <taxon>Bacillati</taxon>
        <taxon>Bacillota</taxon>
        <taxon>Clostridia</taxon>
        <taxon>Peptostreptococcales</taxon>
        <taxon>Peptostreptococcaceae</taxon>
        <taxon>Romboutsia</taxon>
    </lineage>
</organism>